<gene>
    <name evidence="1" type="ORF">FA046_12325</name>
</gene>
<name>A0A4U1C1C8_9SPHI</name>
<keyword evidence="2" id="KW-1185">Reference proteome</keyword>
<protein>
    <recommendedName>
        <fullName evidence="3">AAA+ ATPase domain-containing protein</fullName>
    </recommendedName>
</protein>
<accession>A0A4U1C1C8</accession>
<comment type="caution">
    <text evidence="1">The sequence shown here is derived from an EMBL/GenBank/DDBJ whole genome shotgun (WGS) entry which is preliminary data.</text>
</comment>
<evidence type="ECO:0008006" key="3">
    <source>
        <dbReference type="Google" id="ProtNLM"/>
    </source>
</evidence>
<evidence type="ECO:0000313" key="2">
    <source>
        <dbReference type="Proteomes" id="UP000308181"/>
    </source>
</evidence>
<dbReference type="EMBL" id="SWBP01000004">
    <property type="protein sequence ID" value="TKB96857.1"/>
    <property type="molecule type" value="Genomic_DNA"/>
</dbReference>
<dbReference type="AlphaFoldDB" id="A0A4U1C1C8"/>
<sequence>MAGRDIHHTTIMVASKATGKSTELCRIALKYPKASKVLIIDVNGSAAYNCIKEIQLKDLKYLTNGRVKIVGTPDEETLEFIAKTFRNGLVIFEDCTKYINSNLSKGVKTFLTDHRMMGCDLIFTFHSIRRIPRQFWEMTSYVIIGKTHEVFEDGANKNRIPNYENVLKAWKNVMANPSPYYKETVETFV</sequence>
<evidence type="ECO:0000313" key="1">
    <source>
        <dbReference type="EMBL" id="TKB96857.1"/>
    </source>
</evidence>
<organism evidence="1 2">
    <name type="scientific">Pedobacter cryophilus</name>
    <dbReference type="NCBI Taxonomy" id="2571271"/>
    <lineage>
        <taxon>Bacteria</taxon>
        <taxon>Pseudomonadati</taxon>
        <taxon>Bacteroidota</taxon>
        <taxon>Sphingobacteriia</taxon>
        <taxon>Sphingobacteriales</taxon>
        <taxon>Sphingobacteriaceae</taxon>
        <taxon>Pedobacter</taxon>
    </lineage>
</organism>
<proteinExistence type="predicted"/>
<dbReference type="OrthoDB" id="793813at2"/>
<dbReference type="InterPro" id="IPR027417">
    <property type="entry name" value="P-loop_NTPase"/>
</dbReference>
<dbReference type="Proteomes" id="UP000308181">
    <property type="component" value="Unassembled WGS sequence"/>
</dbReference>
<dbReference type="RefSeq" id="WP_136826821.1">
    <property type="nucleotide sequence ID" value="NZ_SWBP01000004.1"/>
</dbReference>
<reference evidence="1 2" key="1">
    <citation type="submission" date="2019-04" db="EMBL/GenBank/DDBJ databases">
        <title>Pedobacter sp. AR-3-17 sp. nov., isolated from Arctic soil.</title>
        <authorList>
            <person name="Dahal R.H."/>
            <person name="Kim D.-U."/>
        </authorList>
    </citation>
    <scope>NUCLEOTIDE SEQUENCE [LARGE SCALE GENOMIC DNA]</scope>
    <source>
        <strain evidence="1 2">AR-3-17</strain>
    </source>
</reference>
<dbReference type="Gene3D" id="3.40.50.300">
    <property type="entry name" value="P-loop containing nucleotide triphosphate hydrolases"/>
    <property type="match status" value="1"/>
</dbReference>